<dbReference type="Pfam" id="PF11450">
    <property type="entry name" value="DUF3008"/>
    <property type="match status" value="1"/>
</dbReference>
<sequence length="69" mass="7682">MPAVSKAQQRFMGMVHAVKKGDMAAPSPEVAQAAASMKKKDAKDFASTKHKGLPEKKKRTFKEFLEYIE</sequence>
<dbReference type="Proteomes" id="UP000515683">
    <property type="component" value="Segment"/>
</dbReference>
<name>A0A6M2ZHF9_9CAUD</name>
<accession>A0A6M2ZHF9</accession>
<reference evidence="1" key="1">
    <citation type="submission" date="2019-04" db="EMBL/GenBank/DDBJ databases">
        <title>Genomic and proteomic characterization of cyanophage S-SCSM1 provides new insights into understanding the viral gene diversity and phage-host interactions.</title>
        <authorList>
            <person name="Wang Q."/>
            <person name="Xu Y."/>
            <person name="Jiao N."/>
            <person name="Zhang R."/>
        </authorList>
    </citation>
    <scope>NUCLEOTIDE SEQUENCE [LARGE SCALE GENOMIC DNA]</scope>
</reference>
<protein>
    <submittedName>
        <fullName evidence="1">Virion protein</fullName>
    </submittedName>
</protein>
<proteinExistence type="predicted"/>
<keyword evidence="2" id="KW-1185">Reference proteome</keyword>
<gene>
    <name evidence="1" type="ORF">SSCSM1_93</name>
</gene>
<evidence type="ECO:0000313" key="1">
    <source>
        <dbReference type="EMBL" id="QFG06350.1"/>
    </source>
</evidence>
<dbReference type="InterPro" id="IPR021553">
    <property type="entry name" value="DUF3008"/>
</dbReference>
<evidence type="ECO:0000313" key="2">
    <source>
        <dbReference type="Proteomes" id="UP000515683"/>
    </source>
</evidence>
<dbReference type="EMBL" id="MK867354">
    <property type="protein sequence ID" value="QFG06350.1"/>
    <property type="molecule type" value="Genomic_DNA"/>
</dbReference>
<organism evidence="1 2">
    <name type="scientific">Synechococcus phage S-SCSM1</name>
    <dbReference type="NCBI Taxonomy" id="2588487"/>
    <lineage>
        <taxon>Viruses</taxon>
        <taxon>Duplodnaviria</taxon>
        <taxon>Heunggongvirae</taxon>
        <taxon>Uroviricota</taxon>
        <taxon>Caudoviricetes</taxon>
        <taxon>Pantevenvirales</taxon>
        <taxon>Kyanoviridae</taxon>
        <taxon>Zhoulongquanvirus</taxon>
        <taxon>Zhoulongquanvirus esscess</taxon>
    </lineage>
</organism>